<sequence length="61" mass="6650">MTRNDLIDPLYLKAICSAILSVSFAVMAAPIWATDPMGAIMFFLLFAFVLYSCVCLVRAGS</sequence>
<organism evidence="2 4">
    <name type="scientific">Halalkalicoccus jeotgali (strain DSM 18796 / CECT 7217 / JCM 14584 / KCTC 4019 / B3)</name>
    <dbReference type="NCBI Taxonomy" id="795797"/>
    <lineage>
        <taxon>Archaea</taxon>
        <taxon>Methanobacteriati</taxon>
        <taxon>Methanobacteriota</taxon>
        <taxon>Stenosarchaea group</taxon>
        <taxon>Halobacteria</taxon>
        <taxon>Halobacteriales</taxon>
        <taxon>Halococcaceae</taxon>
        <taxon>Halalkalicoccus</taxon>
    </lineage>
</organism>
<evidence type="ECO:0000256" key="1">
    <source>
        <dbReference type="SAM" id="Phobius"/>
    </source>
</evidence>
<keyword evidence="1" id="KW-0812">Transmembrane</keyword>
<evidence type="ECO:0000313" key="4">
    <source>
        <dbReference type="Proteomes" id="UP000000390"/>
    </source>
</evidence>
<dbReference type="PATRIC" id="fig|795797.18.peg.2445"/>
<dbReference type="HOGENOM" id="CLU_2911377_0_0_2"/>
<accession>D8J6A7</accession>
<evidence type="ECO:0000313" key="5">
    <source>
        <dbReference type="Proteomes" id="UP000011645"/>
    </source>
</evidence>
<reference evidence="2 4" key="1">
    <citation type="journal article" date="2010" name="J. Bacteriol.">
        <title>Complete genome sequence of Halalkalicoccus jeotgali B3(T), an extremely halophilic archaeon.</title>
        <authorList>
            <person name="Roh S.W."/>
            <person name="Nam Y.D."/>
            <person name="Nam S.H."/>
            <person name="Choi S.H."/>
            <person name="Park H.S."/>
            <person name="Bae J.W."/>
        </authorList>
    </citation>
    <scope>NUCLEOTIDE SEQUENCE [LARGE SCALE GENOMIC DNA]</scope>
    <source>
        <strain evidence="2">B3</strain>
        <strain evidence="4">DSM 18796 / CECT 7217 / JCM 14584 / KCTC 4019 / B3</strain>
    </source>
</reference>
<gene>
    <name evidence="2" type="ordered locus">HacjB3_12210</name>
    <name evidence="3" type="ORF">C497_07394</name>
</gene>
<evidence type="ECO:0000313" key="3">
    <source>
        <dbReference type="EMBL" id="ELY38272.1"/>
    </source>
</evidence>
<keyword evidence="5" id="KW-1185">Reference proteome</keyword>
<evidence type="ECO:0000313" key="2">
    <source>
        <dbReference type="EMBL" id="ADJ15825.1"/>
    </source>
</evidence>
<reference evidence="3 5" key="2">
    <citation type="journal article" date="2014" name="PLoS Genet.">
        <title>Phylogenetically driven sequencing of extremely halophilic archaea reveals strategies for static and dynamic osmo-response.</title>
        <authorList>
            <person name="Becker E.A."/>
            <person name="Seitzer P.M."/>
            <person name="Tritt A."/>
            <person name="Larsen D."/>
            <person name="Krusor M."/>
            <person name="Yao A.I."/>
            <person name="Wu D."/>
            <person name="Madern D."/>
            <person name="Eisen J.A."/>
            <person name="Darling A.E."/>
            <person name="Facciotti M.T."/>
        </authorList>
    </citation>
    <scope>NUCLEOTIDE SEQUENCE [LARGE SCALE GENOMIC DNA]</scope>
    <source>
        <strain evidence="3">B3</strain>
        <strain evidence="5">DSM 18796 / CECT 7217 / JCM 14584 / KCTC 4019 / B3</strain>
    </source>
</reference>
<dbReference type="GeneID" id="9420258"/>
<keyword evidence="1" id="KW-0472">Membrane</keyword>
<dbReference type="RefSeq" id="WP_008415659.1">
    <property type="nucleotide sequence ID" value="NC_014297.1"/>
</dbReference>
<dbReference type="EMBL" id="CP002062">
    <property type="protein sequence ID" value="ADJ15825.1"/>
    <property type="molecule type" value="Genomic_DNA"/>
</dbReference>
<proteinExistence type="predicted"/>
<dbReference type="Proteomes" id="UP000000390">
    <property type="component" value="Chromosome"/>
</dbReference>
<dbReference type="AlphaFoldDB" id="D8J6A7"/>
<feature type="transmembrane region" description="Helical" evidence="1">
    <location>
        <begin position="39"/>
        <end position="59"/>
    </location>
</feature>
<protein>
    <submittedName>
        <fullName evidence="2">Uncharacterized protein</fullName>
    </submittedName>
</protein>
<feature type="transmembrane region" description="Helical" evidence="1">
    <location>
        <begin position="12"/>
        <end position="33"/>
    </location>
</feature>
<dbReference type="OrthoDB" id="373113at2157"/>
<keyword evidence="1" id="KW-1133">Transmembrane helix</keyword>
<name>D8J6A7_HALJB</name>
<dbReference type="Proteomes" id="UP000011645">
    <property type="component" value="Unassembled WGS sequence"/>
</dbReference>
<dbReference type="KEGG" id="hje:HacjB3_12210"/>
<dbReference type="EMBL" id="AOHV01000022">
    <property type="protein sequence ID" value="ELY38272.1"/>
    <property type="molecule type" value="Genomic_DNA"/>
</dbReference>